<protein>
    <submittedName>
        <fullName evidence="8">Signal transduction histidine kinase</fullName>
    </submittedName>
</protein>
<evidence type="ECO:0000259" key="7">
    <source>
        <dbReference type="Pfam" id="PF13581"/>
    </source>
</evidence>
<evidence type="ECO:0000259" key="6">
    <source>
        <dbReference type="Pfam" id="PF04024"/>
    </source>
</evidence>
<gene>
    <name evidence="8" type="ORF">SAMN05216246_102100</name>
</gene>
<evidence type="ECO:0000313" key="9">
    <source>
        <dbReference type="Proteomes" id="UP000184390"/>
    </source>
</evidence>
<feature type="transmembrane region" description="Helical" evidence="5">
    <location>
        <begin position="245"/>
        <end position="267"/>
    </location>
</feature>
<reference evidence="8 9" key="1">
    <citation type="submission" date="2016-11" db="EMBL/GenBank/DDBJ databases">
        <authorList>
            <person name="Varghese N."/>
            <person name="Submissions S."/>
        </authorList>
    </citation>
    <scope>NUCLEOTIDE SEQUENCE [LARGE SCALE GENOMIC DNA]</scope>
    <source>
        <strain evidence="8 9">PA</strain>
    </source>
</reference>
<feature type="transmembrane region" description="Helical" evidence="5">
    <location>
        <begin position="90"/>
        <end position="113"/>
    </location>
</feature>
<feature type="domain" description="Histidine kinase/HSP90-like ATPase" evidence="7">
    <location>
        <begin position="400"/>
        <end position="458"/>
    </location>
</feature>
<feature type="transmembrane region" description="Helical" evidence="5">
    <location>
        <begin position="274"/>
        <end position="298"/>
    </location>
</feature>
<feature type="transmembrane region" description="Helical" evidence="5">
    <location>
        <begin position="188"/>
        <end position="208"/>
    </location>
</feature>
<name>A0ABY1I1M3_9ACTO</name>
<dbReference type="PANTHER" id="PTHR24421">
    <property type="entry name" value="NITRATE/NITRITE SENSOR PROTEIN NARX-RELATED"/>
    <property type="match status" value="1"/>
</dbReference>
<keyword evidence="5" id="KW-0472">Membrane</keyword>
<organism evidence="8 9">
    <name type="scientific">Actinomyces denticolens</name>
    <dbReference type="NCBI Taxonomy" id="52767"/>
    <lineage>
        <taxon>Bacteria</taxon>
        <taxon>Bacillati</taxon>
        <taxon>Actinomycetota</taxon>
        <taxon>Actinomycetes</taxon>
        <taxon>Actinomycetales</taxon>
        <taxon>Actinomycetaceae</taxon>
        <taxon>Actinomyces</taxon>
    </lineage>
</organism>
<keyword evidence="1" id="KW-0808">Transferase</keyword>
<dbReference type="Proteomes" id="UP000184390">
    <property type="component" value="Unassembled WGS sequence"/>
</dbReference>
<evidence type="ECO:0000256" key="5">
    <source>
        <dbReference type="SAM" id="Phobius"/>
    </source>
</evidence>
<feature type="compositionally biased region" description="Low complexity" evidence="4">
    <location>
        <begin position="137"/>
        <end position="158"/>
    </location>
</feature>
<dbReference type="Gene3D" id="3.30.565.10">
    <property type="entry name" value="Histidine kinase-like ATPase, C-terminal domain"/>
    <property type="match status" value="1"/>
</dbReference>
<comment type="caution">
    <text evidence="8">The sequence shown here is derived from an EMBL/GenBank/DDBJ whole genome shotgun (WGS) entry which is preliminary data.</text>
</comment>
<feature type="compositionally biased region" description="Low complexity" evidence="4">
    <location>
        <begin position="13"/>
        <end position="22"/>
    </location>
</feature>
<keyword evidence="3" id="KW-0902">Two-component regulatory system</keyword>
<sequence>MSTTSTPAPEPWGRPGAAPFPEGGAGPGSHHDPLPGAPAERSPLPRRLPLRRPGRSLPAPDAGRRSGRWFGGVAAGLGAHLGADPLLIRLAFVLLSVQMGIGPMLYAVLWIFVPAGDPWAEAARSASALPADRARLAPRQAGAAETAPRAAGHPADAGGSPGGSGGGAWADRLRAALRGDPVGDSNRALQGAIILLAAAILLAFWRFGLLPRTGALLPALVIAMGAGLAWSQLDAVTSPGGPRDRWALARLAAGLVLAATGILIWLASDIPPRAMLTGGLTGGALVLGIATILAPFWLRTSRDLAATRTAEARAAERADIAAHLHDSVLQTLTLIRKRADEPETVARLARSQERELRAWLYTDRPEAGTSAADAFRDLAGEIEDLHGVPVDVVCVGDRTPDRDTEVIVAASREALSNAVRHGELPVSLYVEASESLIEAFVRDHGPGFDPSDAPPDRHGVRESIIGRMERYGGTARIRRLANGTEVRLALPAHAASRQTQESTS</sequence>
<evidence type="ECO:0000256" key="1">
    <source>
        <dbReference type="ARBA" id="ARBA00022679"/>
    </source>
</evidence>
<feature type="region of interest" description="Disordered" evidence="4">
    <location>
        <begin position="137"/>
        <end position="166"/>
    </location>
</feature>
<dbReference type="RefSeq" id="WP_073451368.1">
    <property type="nucleotide sequence ID" value="NZ_FQYL01000002.1"/>
</dbReference>
<proteinExistence type="predicted"/>
<dbReference type="EMBL" id="FQYL01000002">
    <property type="protein sequence ID" value="SHI43450.1"/>
    <property type="molecule type" value="Genomic_DNA"/>
</dbReference>
<dbReference type="InterPro" id="IPR050482">
    <property type="entry name" value="Sensor_HK_TwoCompSys"/>
</dbReference>
<evidence type="ECO:0000256" key="3">
    <source>
        <dbReference type="ARBA" id="ARBA00023012"/>
    </source>
</evidence>
<dbReference type="Pfam" id="PF13581">
    <property type="entry name" value="HATPase_c_2"/>
    <property type="match status" value="1"/>
</dbReference>
<keyword evidence="9" id="KW-1185">Reference proteome</keyword>
<evidence type="ECO:0000256" key="4">
    <source>
        <dbReference type="SAM" id="MobiDB-lite"/>
    </source>
</evidence>
<evidence type="ECO:0000313" key="8">
    <source>
        <dbReference type="EMBL" id="SHI43450.1"/>
    </source>
</evidence>
<dbReference type="InterPro" id="IPR007168">
    <property type="entry name" value="Phageshock_PspC_N"/>
</dbReference>
<keyword evidence="5" id="KW-1133">Transmembrane helix</keyword>
<dbReference type="InterPro" id="IPR036890">
    <property type="entry name" value="HATPase_C_sf"/>
</dbReference>
<feature type="domain" description="Phage shock protein PspC N-terminal" evidence="6">
    <location>
        <begin position="65"/>
        <end position="115"/>
    </location>
</feature>
<dbReference type="Pfam" id="PF04024">
    <property type="entry name" value="PspC"/>
    <property type="match status" value="1"/>
</dbReference>
<feature type="region of interest" description="Disordered" evidence="4">
    <location>
        <begin position="1"/>
        <end position="65"/>
    </location>
</feature>
<dbReference type="SUPFAM" id="SSF55874">
    <property type="entry name" value="ATPase domain of HSP90 chaperone/DNA topoisomerase II/histidine kinase"/>
    <property type="match status" value="1"/>
</dbReference>
<keyword evidence="2 8" id="KW-0418">Kinase</keyword>
<feature type="transmembrane region" description="Helical" evidence="5">
    <location>
        <begin position="215"/>
        <end position="233"/>
    </location>
</feature>
<evidence type="ECO:0000256" key="2">
    <source>
        <dbReference type="ARBA" id="ARBA00022777"/>
    </source>
</evidence>
<dbReference type="GO" id="GO:0016301">
    <property type="term" value="F:kinase activity"/>
    <property type="evidence" value="ECO:0007669"/>
    <property type="project" value="UniProtKB-KW"/>
</dbReference>
<dbReference type="InterPro" id="IPR003594">
    <property type="entry name" value="HATPase_dom"/>
</dbReference>
<keyword evidence="5" id="KW-0812">Transmembrane</keyword>
<dbReference type="PANTHER" id="PTHR24421:SF61">
    <property type="entry name" value="OXYGEN SENSOR HISTIDINE KINASE NREB"/>
    <property type="match status" value="1"/>
</dbReference>
<accession>A0ABY1I1M3</accession>